<dbReference type="GO" id="GO:0009055">
    <property type="term" value="F:electron transfer activity"/>
    <property type="evidence" value="ECO:0007669"/>
    <property type="project" value="InterPro"/>
</dbReference>
<dbReference type="GO" id="GO:0020037">
    <property type="term" value="F:heme binding"/>
    <property type="evidence" value="ECO:0007669"/>
    <property type="project" value="InterPro"/>
</dbReference>
<feature type="region of interest" description="Disordered" evidence="1">
    <location>
        <begin position="142"/>
        <end position="163"/>
    </location>
</feature>
<dbReference type="Pfam" id="PF14376">
    <property type="entry name" value="Haem_bd"/>
    <property type="match status" value="1"/>
</dbReference>
<dbReference type="SMART" id="SM01235">
    <property type="entry name" value="Haem_bd"/>
    <property type="match status" value="1"/>
</dbReference>
<dbReference type="eggNOG" id="COG2010">
    <property type="taxonomic scope" value="Bacteria"/>
</dbReference>
<gene>
    <name evidence="3" type="ordered locus">ANT_09120</name>
</gene>
<dbReference type="KEGG" id="atm:ANT_09120"/>
<protein>
    <recommendedName>
        <fullName evidence="2">Haem-binding domain-containing protein</fullName>
    </recommendedName>
</protein>
<dbReference type="RefSeq" id="WP_013559338.1">
    <property type="nucleotide sequence ID" value="NC_014960.1"/>
</dbReference>
<accession>E8N3D2</accession>
<dbReference type="InterPro" id="IPR036909">
    <property type="entry name" value="Cyt_c-like_dom_sf"/>
</dbReference>
<reference evidence="3 4" key="1">
    <citation type="submission" date="2010-12" db="EMBL/GenBank/DDBJ databases">
        <title>Whole genome sequence of Anaerolinea thermophila UNI-1.</title>
        <authorList>
            <person name="Narita-Yamada S."/>
            <person name="Kishi E."/>
            <person name="Watanabe Y."/>
            <person name="Takasaki K."/>
            <person name="Ankai A."/>
            <person name="Oguchi A."/>
            <person name="Fukui S."/>
            <person name="Takahashi M."/>
            <person name="Yashiro I."/>
            <person name="Hosoyama A."/>
            <person name="Sekiguchi Y."/>
            <person name="Hanada S."/>
            <person name="Fujita N."/>
        </authorList>
    </citation>
    <scope>NUCLEOTIDE SEQUENCE [LARGE SCALE GENOMIC DNA]</scope>
    <source>
        <strain evidence="4">DSM 14523 / JCM 11388 / NBRC 100420 / UNI-1</strain>
    </source>
</reference>
<dbReference type="InParanoid" id="E8N3D2"/>
<feature type="domain" description="Haem-binding" evidence="2">
    <location>
        <begin position="14"/>
        <end position="141"/>
    </location>
</feature>
<dbReference type="STRING" id="926569.ANT_09120"/>
<feature type="compositionally biased region" description="Basic and acidic residues" evidence="1">
    <location>
        <begin position="147"/>
        <end position="163"/>
    </location>
</feature>
<dbReference type="EMBL" id="AP012029">
    <property type="protein sequence ID" value="BAJ62946.1"/>
    <property type="molecule type" value="Genomic_DNA"/>
</dbReference>
<proteinExistence type="predicted"/>
<dbReference type="AlphaFoldDB" id="E8N3D2"/>
<evidence type="ECO:0000259" key="2">
    <source>
        <dbReference type="SMART" id="SM01235"/>
    </source>
</evidence>
<sequence>MKNKVFLFGSLFILIVFGVLQVIPVEAVQKNPAVIAEPAWDSPQTREMFMRACGDCHSNETAWPWYSRIAPASWLIVRDVREGRNKLNVSEWGIRKNEADEVRKVIENGSMPPWFYLPMHPEARLSAQEKQALILGLENSLGVGEDATGKTGKENENKTEDDD</sequence>
<evidence type="ECO:0000313" key="4">
    <source>
        <dbReference type="Proteomes" id="UP000008922"/>
    </source>
</evidence>
<evidence type="ECO:0000313" key="3">
    <source>
        <dbReference type="EMBL" id="BAJ62946.1"/>
    </source>
</evidence>
<dbReference type="HOGENOM" id="CLU_120447_0_0_0"/>
<name>E8N3D2_ANATU</name>
<dbReference type="OrthoDB" id="196738at2"/>
<dbReference type="SUPFAM" id="SSF46626">
    <property type="entry name" value="Cytochrome c"/>
    <property type="match status" value="1"/>
</dbReference>
<keyword evidence="4" id="KW-1185">Reference proteome</keyword>
<dbReference type="Proteomes" id="UP000008922">
    <property type="component" value="Chromosome"/>
</dbReference>
<organism evidence="3 4">
    <name type="scientific">Anaerolinea thermophila (strain DSM 14523 / JCM 11388 / NBRC 100420 / UNI-1)</name>
    <dbReference type="NCBI Taxonomy" id="926569"/>
    <lineage>
        <taxon>Bacteria</taxon>
        <taxon>Bacillati</taxon>
        <taxon>Chloroflexota</taxon>
        <taxon>Anaerolineae</taxon>
        <taxon>Anaerolineales</taxon>
        <taxon>Anaerolineaceae</taxon>
        <taxon>Anaerolinea</taxon>
    </lineage>
</organism>
<evidence type="ECO:0000256" key="1">
    <source>
        <dbReference type="SAM" id="MobiDB-lite"/>
    </source>
</evidence>
<dbReference type="InterPro" id="IPR025992">
    <property type="entry name" value="Haem-bd"/>
</dbReference>